<accession>A0A1X1L082</accession>
<gene>
    <name evidence="2" type="ORF">B7693_00120</name>
</gene>
<dbReference type="Pfam" id="PF01719">
    <property type="entry name" value="Rep_OBD"/>
    <property type="match status" value="1"/>
</dbReference>
<evidence type="ECO:0000313" key="3">
    <source>
        <dbReference type="Proteomes" id="UP000193388"/>
    </source>
</evidence>
<proteinExistence type="predicted"/>
<dbReference type="RefSeq" id="WP_084928050.1">
    <property type="nucleotide sequence ID" value="NZ_NCVM01000015.1"/>
</dbReference>
<protein>
    <recommendedName>
        <fullName evidence="1">Plasmid replication protein origin binding domain-containing protein</fullName>
    </recommendedName>
</protein>
<name>A0A1X1L082_STRMT</name>
<dbReference type="InterPro" id="IPR002631">
    <property type="entry name" value="Plasmid_rep_OBD"/>
</dbReference>
<dbReference type="AlphaFoldDB" id="A0A1X1L082"/>
<dbReference type="GO" id="GO:0005727">
    <property type="term" value="C:extrachromosomal circular DNA"/>
    <property type="evidence" value="ECO:0007669"/>
    <property type="project" value="InterPro"/>
</dbReference>
<dbReference type="Gene3D" id="3.40.1310.30">
    <property type="match status" value="1"/>
</dbReference>
<dbReference type="GO" id="GO:0003916">
    <property type="term" value="F:DNA topoisomerase activity"/>
    <property type="evidence" value="ECO:0007669"/>
    <property type="project" value="InterPro"/>
</dbReference>
<sequence length="251" mass="29248">MAKEKSRFFTFLMYPSGEGFPSDWKDRLEKIGLPIAVSPLHDKDKSKTEPRAFKKAHYHGIYIARNPVTADSVRLRLKAVLSSEKEECKAIAKVQIIRESVESTYLYLTHESKDAIKKGKYKYDKKDITHISNFDLDRYITLDVEQKKDIFNILTMAISTKYICNVIDLNLFVQNEGDLYGLKWADVQEVLKANSGILRLYFDGAYAKSKKWQIQTYDEYLHELELKAKEVDDMEMEFTEEEKAEFGIKEN</sequence>
<dbReference type="InterPro" id="IPR041919">
    <property type="entry name" value="Plasmid_rep_C_sf"/>
</dbReference>
<organism evidence="2 3">
    <name type="scientific">Streptococcus mitis</name>
    <dbReference type="NCBI Taxonomy" id="28037"/>
    <lineage>
        <taxon>Bacteria</taxon>
        <taxon>Bacillati</taxon>
        <taxon>Bacillota</taxon>
        <taxon>Bacilli</taxon>
        <taxon>Lactobacillales</taxon>
        <taxon>Streptococcaceae</taxon>
        <taxon>Streptococcus</taxon>
        <taxon>Streptococcus mitis group</taxon>
    </lineage>
</organism>
<feature type="domain" description="Plasmid replication protein origin binding" evidence="1">
    <location>
        <begin position="1"/>
        <end position="137"/>
    </location>
</feature>
<evidence type="ECO:0000313" key="2">
    <source>
        <dbReference type="EMBL" id="ORP05121.1"/>
    </source>
</evidence>
<dbReference type="Proteomes" id="UP000193388">
    <property type="component" value="Unassembled WGS sequence"/>
</dbReference>
<dbReference type="EMBL" id="NCVM01000015">
    <property type="protein sequence ID" value="ORP05121.1"/>
    <property type="molecule type" value="Genomic_DNA"/>
</dbReference>
<dbReference type="GO" id="GO:0006260">
    <property type="term" value="P:DNA replication"/>
    <property type="evidence" value="ECO:0007669"/>
    <property type="project" value="InterPro"/>
</dbReference>
<comment type="caution">
    <text evidence="2">The sequence shown here is derived from an EMBL/GenBank/DDBJ whole genome shotgun (WGS) entry which is preliminary data.</text>
</comment>
<dbReference type="Gene3D" id="1.10.10.1480">
    <property type="entry name" value="Plasmid replication protein"/>
    <property type="match status" value="1"/>
</dbReference>
<dbReference type="GO" id="GO:0003677">
    <property type="term" value="F:DNA binding"/>
    <property type="evidence" value="ECO:0007669"/>
    <property type="project" value="InterPro"/>
</dbReference>
<reference evidence="2 3" key="1">
    <citation type="journal article" date="2016" name="Eur. J. Clin. Microbiol. Infect. Dis.">
        <title>Whole genome sequencing as a tool for phylogenetic analysis of clinical strains of Mitis group streptococci.</title>
        <authorList>
            <person name="Rasmussen L.H."/>
            <person name="Dargis R."/>
            <person name="Hojholt K."/>
            <person name="Christensen J.J."/>
            <person name="Skovgaard O."/>
            <person name="Justesen U.S."/>
            <person name="Rosenvinge F.S."/>
            <person name="Moser C."/>
            <person name="Lukjancenko O."/>
            <person name="Rasmussen S."/>
            <person name="Nielsen X.C."/>
        </authorList>
    </citation>
    <scope>NUCLEOTIDE SEQUENCE [LARGE SCALE GENOMIC DNA]</scope>
    <source>
        <strain evidence="2 3">B_5756_13</strain>
    </source>
</reference>
<evidence type="ECO:0000259" key="1">
    <source>
        <dbReference type="Pfam" id="PF01719"/>
    </source>
</evidence>